<gene>
    <name evidence="2" type="ORF">TTRE_0000128801</name>
</gene>
<organism evidence="2 3">
    <name type="scientific">Trichuris trichiura</name>
    <name type="common">Whipworm</name>
    <name type="synonym">Trichocephalus trichiurus</name>
    <dbReference type="NCBI Taxonomy" id="36087"/>
    <lineage>
        <taxon>Eukaryota</taxon>
        <taxon>Metazoa</taxon>
        <taxon>Ecdysozoa</taxon>
        <taxon>Nematoda</taxon>
        <taxon>Enoplea</taxon>
        <taxon>Dorylaimia</taxon>
        <taxon>Trichinellida</taxon>
        <taxon>Trichuridae</taxon>
        <taxon>Trichuris</taxon>
    </lineage>
</organism>
<sequence>MPRETVGIGRTPQSNNFRPRPPETAMDVLRCIYYSPFHWSLVKSVSLFIVGIAVARSLGGLEIDKPISV</sequence>
<dbReference type="Proteomes" id="UP000030665">
    <property type="component" value="Unassembled WGS sequence"/>
</dbReference>
<proteinExistence type="predicted"/>
<reference evidence="2" key="2">
    <citation type="submission" date="2014-03" db="EMBL/GenBank/DDBJ databases">
        <title>The whipworm genome and dual-species transcriptomics of an intimate host-pathogen interaction.</title>
        <authorList>
            <person name="Foth B.J."/>
            <person name="Tsai I.J."/>
            <person name="Reid A.J."/>
            <person name="Bancroft A.J."/>
            <person name="Nichol S."/>
            <person name="Tracey A."/>
            <person name="Holroyd N."/>
            <person name="Cotton J.A."/>
            <person name="Stanley E.J."/>
            <person name="Zarowiecki M."/>
            <person name="Liu J.Z."/>
            <person name="Huckvale T."/>
            <person name="Cooper P.J."/>
            <person name="Grencis R.K."/>
            <person name="Berriman M."/>
        </authorList>
    </citation>
    <scope>NUCLEOTIDE SEQUENCE [LARGE SCALE GENOMIC DNA]</scope>
</reference>
<evidence type="ECO:0000256" key="1">
    <source>
        <dbReference type="SAM" id="MobiDB-lite"/>
    </source>
</evidence>
<feature type="region of interest" description="Disordered" evidence="1">
    <location>
        <begin position="1"/>
        <end position="21"/>
    </location>
</feature>
<reference evidence="2" key="1">
    <citation type="submission" date="2014-01" db="EMBL/GenBank/DDBJ databases">
        <authorList>
            <person name="Aslett M."/>
        </authorList>
    </citation>
    <scope>NUCLEOTIDE SEQUENCE</scope>
</reference>
<dbReference type="OrthoDB" id="6016677at2759"/>
<accession>A0A077Z2T8</accession>
<dbReference type="EMBL" id="HG805838">
    <property type="protein sequence ID" value="CDW53025.1"/>
    <property type="molecule type" value="Genomic_DNA"/>
</dbReference>
<protein>
    <submittedName>
        <fullName evidence="2">Uncharacterized protein</fullName>
    </submittedName>
</protein>
<evidence type="ECO:0000313" key="3">
    <source>
        <dbReference type="Proteomes" id="UP000030665"/>
    </source>
</evidence>
<dbReference type="AlphaFoldDB" id="A0A077Z2T8"/>
<evidence type="ECO:0000313" key="2">
    <source>
        <dbReference type="EMBL" id="CDW53025.1"/>
    </source>
</evidence>
<name>A0A077Z2T8_TRITR</name>
<keyword evidence="3" id="KW-1185">Reference proteome</keyword>